<dbReference type="Proteomes" id="UP000000488">
    <property type="component" value="Chromosome"/>
</dbReference>
<gene>
    <name evidence="1" type="ordered locus">LILAB_35940</name>
</gene>
<dbReference type="STRING" id="483219.LILAB_35940"/>
<dbReference type="AlphaFoldDB" id="F8CN81"/>
<dbReference type="EMBL" id="CP002830">
    <property type="protein sequence ID" value="AEI69065.1"/>
    <property type="molecule type" value="Genomic_DNA"/>
</dbReference>
<accession>F8CN81</accession>
<dbReference type="KEGG" id="mfu:LILAB_35940"/>
<sequence>MARRTADDGEAGPHLVFLLVGPEDIQDDAATHHDASRSPAPGIGRFALQCRHHARWKLESLDGP</sequence>
<proteinExistence type="predicted"/>
<protein>
    <submittedName>
        <fullName evidence="1">Uncharacterized protein</fullName>
    </submittedName>
</protein>
<evidence type="ECO:0000313" key="1">
    <source>
        <dbReference type="EMBL" id="AEI69065.1"/>
    </source>
</evidence>
<name>F8CN81_MYXFH</name>
<evidence type="ECO:0000313" key="2">
    <source>
        <dbReference type="Proteomes" id="UP000000488"/>
    </source>
</evidence>
<reference evidence="1 2" key="1">
    <citation type="journal article" date="2011" name="J. Bacteriol.">
        <title>Genome sequence of the halotolerant marine bacterium Myxococcus fulvus HW-1.</title>
        <authorList>
            <person name="Li Z.F."/>
            <person name="Li X."/>
            <person name="Liu H."/>
            <person name="Liu X."/>
            <person name="Han K."/>
            <person name="Wu Z.H."/>
            <person name="Hu W."/>
            <person name="Li F.F."/>
            <person name="Li Y.Z."/>
        </authorList>
    </citation>
    <scope>NUCLEOTIDE SEQUENCE [LARGE SCALE GENOMIC DNA]</scope>
    <source>
        <strain evidence="2">ATCC BAA-855 / HW-1</strain>
    </source>
</reference>
<dbReference type="HOGENOM" id="CLU_2863097_0_0_7"/>
<organism evidence="1 2">
    <name type="scientific">Myxococcus fulvus (strain ATCC BAA-855 / HW-1)</name>
    <dbReference type="NCBI Taxonomy" id="483219"/>
    <lineage>
        <taxon>Bacteria</taxon>
        <taxon>Pseudomonadati</taxon>
        <taxon>Myxococcota</taxon>
        <taxon>Myxococcia</taxon>
        <taxon>Myxococcales</taxon>
        <taxon>Cystobacterineae</taxon>
        <taxon>Myxococcaceae</taxon>
        <taxon>Myxococcus</taxon>
    </lineage>
</organism>